<keyword evidence="2" id="KW-1185">Reference proteome</keyword>
<accession>A0A0B6WVW0</accession>
<dbReference type="Proteomes" id="UP000031518">
    <property type="component" value="Unassembled WGS sequence"/>
</dbReference>
<dbReference type="EMBL" id="CBXV010000004">
    <property type="protein sequence ID" value="CDM65413.1"/>
    <property type="molecule type" value="Genomic_DNA"/>
</dbReference>
<reference evidence="1 2" key="2">
    <citation type="submission" date="2015-01" db="EMBL/GenBank/DDBJ databases">
        <title>Complete genome sequence of Pyrinomonas methylaliphatogenes type strain K22T.</title>
        <authorList>
            <person name="Lee K.C.Y."/>
            <person name="Power J.F."/>
            <person name="Dunfield P.F."/>
            <person name="Morgan X.C."/>
            <person name="Huttenhower C."/>
            <person name="Stott M.B."/>
        </authorList>
    </citation>
    <scope>NUCLEOTIDE SEQUENCE [LARGE SCALE GENOMIC DNA]</scope>
    <source>
        <strain evidence="1 2">K22</strain>
    </source>
</reference>
<sequence>MHEPLIDFHRLIWLYSRGPAANWTERFVAEFIGRSERFIDPYWLESFTKNLWIFAPDIVAVRYSLLELLYNNGTRPPALAADYLLAERLVYNRHTLRFDPQTREFFALYWPQTTSAPTIELIYQSTPAERLETLETSVINDTALVAILRHQIDINPQARKVLRHARHARVKEIAPNDLRLRLLDAAGGRNVTVAIKKEVPIQNHHWPSLSFEDSVN</sequence>
<evidence type="ECO:0000313" key="2">
    <source>
        <dbReference type="Proteomes" id="UP000031518"/>
    </source>
</evidence>
<evidence type="ECO:0000313" key="1">
    <source>
        <dbReference type="EMBL" id="CDM65413.1"/>
    </source>
</evidence>
<protein>
    <submittedName>
        <fullName evidence="1">Uncharacterized protein</fullName>
    </submittedName>
</protein>
<dbReference type="AlphaFoldDB" id="A0A0B6WVW0"/>
<gene>
    <name evidence="1" type="ORF">PYK22_01412</name>
</gene>
<name>A0A0B6WVW0_9BACT</name>
<reference evidence="1 2" key="1">
    <citation type="submission" date="2013-12" db="EMBL/GenBank/DDBJ databases">
        <authorList>
            <person name="Stott M."/>
        </authorList>
    </citation>
    <scope>NUCLEOTIDE SEQUENCE [LARGE SCALE GENOMIC DNA]</scope>
    <source>
        <strain evidence="1 2">K22</strain>
    </source>
</reference>
<organism evidence="1 2">
    <name type="scientific">Pyrinomonas methylaliphatogenes</name>
    <dbReference type="NCBI Taxonomy" id="454194"/>
    <lineage>
        <taxon>Bacteria</taxon>
        <taxon>Pseudomonadati</taxon>
        <taxon>Acidobacteriota</taxon>
        <taxon>Blastocatellia</taxon>
        <taxon>Blastocatellales</taxon>
        <taxon>Pyrinomonadaceae</taxon>
        <taxon>Pyrinomonas</taxon>
    </lineage>
</organism>
<proteinExistence type="predicted"/>
<dbReference type="RefSeq" id="WP_041975417.1">
    <property type="nucleotide sequence ID" value="NZ_CBXV010000004.1"/>
</dbReference>